<reference evidence="5 6" key="1">
    <citation type="submission" date="2009-01" db="EMBL/GenBank/DDBJ databases">
        <authorList>
            <person name="Qin X."/>
            <person name="Bachman B."/>
            <person name="Battles P."/>
            <person name="Bell A."/>
            <person name="Bess C."/>
            <person name="Bickham C."/>
            <person name="Chaboub L."/>
            <person name="Chen D."/>
            <person name="Coyle M."/>
            <person name="Deiros D.R."/>
            <person name="Dinh H."/>
            <person name="Forbes L."/>
            <person name="Fowler G."/>
            <person name="Francisco L."/>
            <person name="Fu Q."/>
            <person name="Gubbala S."/>
            <person name="Hale W."/>
            <person name="Han Y."/>
            <person name="Hemphill L."/>
            <person name="Highlander S.K."/>
            <person name="Hirani K."/>
            <person name="Hogues M."/>
            <person name="Jackson L."/>
            <person name="Jakkamsetti A."/>
            <person name="Javaid M."/>
            <person name="Jiang H."/>
            <person name="Korchina V."/>
            <person name="Kovar C."/>
            <person name="Lara F."/>
            <person name="Lee S."/>
            <person name="Mata R."/>
            <person name="Mathew T."/>
            <person name="Moen C."/>
            <person name="Morales K."/>
            <person name="Munidasa M."/>
            <person name="Nazareth L."/>
            <person name="Ngo R."/>
            <person name="Nguyen L."/>
            <person name="Okwuonu G."/>
            <person name="Ongeri F."/>
            <person name="Patil S."/>
            <person name="Petrosino J."/>
            <person name="Pham C."/>
            <person name="Pham P."/>
            <person name="Pu L.-L."/>
            <person name="Puazo M."/>
            <person name="Raj R."/>
            <person name="Reid J."/>
            <person name="Rouhana J."/>
            <person name="Saada N."/>
            <person name="Shang Y."/>
            <person name="Simmons D."/>
            <person name="Thornton R."/>
            <person name="Warren J."/>
            <person name="Weissenberger G."/>
            <person name="Zhang J."/>
            <person name="Zhang L."/>
            <person name="Zhou C."/>
            <person name="Zhu D."/>
            <person name="Muzny D."/>
            <person name="Worley K."/>
            <person name="Gibbs R."/>
        </authorList>
    </citation>
    <scope>NUCLEOTIDE SEQUENCE [LARGE SCALE GENOMIC DNA]</scope>
    <source>
        <strain evidence="5 6">ATCC 33300</strain>
    </source>
</reference>
<organism evidence="5 6">
    <name type="scientific">Sphingobacterium spiritivorum ATCC 33300</name>
    <dbReference type="NCBI Taxonomy" id="525372"/>
    <lineage>
        <taxon>Bacteria</taxon>
        <taxon>Pseudomonadati</taxon>
        <taxon>Bacteroidota</taxon>
        <taxon>Sphingobacteriia</taxon>
        <taxon>Sphingobacteriales</taxon>
        <taxon>Sphingobacteriaceae</taxon>
        <taxon>Sphingobacterium</taxon>
    </lineage>
</organism>
<evidence type="ECO:0000256" key="1">
    <source>
        <dbReference type="ARBA" id="ARBA00007274"/>
    </source>
</evidence>
<dbReference type="InterPro" id="IPR018357">
    <property type="entry name" value="Hexapep_transf_CS"/>
</dbReference>
<evidence type="ECO:0000256" key="2">
    <source>
        <dbReference type="ARBA" id="ARBA00022679"/>
    </source>
</evidence>
<accession>C2G0V6</accession>
<dbReference type="GO" id="GO:0016746">
    <property type="term" value="F:acyltransferase activity"/>
    <property type="evidence" value="ECO:0007669"/>
    <property type="project" value="UniProtKB-KW"/>
</dbReference>
<dbReference type="PANTHER" id="PTHR43300">
    <property type="entry name" value="ACETYLTRANSFERASE"/>
    <property type="match status" value="1"/>
</dbReference>
<dbReference type="Proteomes" id="UP000006241">
    <property type="component" value="Unassembled WGS sequence"/>
</dbReference>
<dbReference type="InterPro" id="IPR001451">
    <property type="entry name" value="Hexapep"/>
</dbReference>
<dbReference type="CDD" id="cd03349">
    <property type="entry name" value="LbH_XAT"/>
    <property type="match status" value="1"/>
</dbReference>
<dbReference type="SUPFAM" id="SSF51161">
    <property type="entry name" value="Trimeric LpxA-like enzymes"/>
    <property type="match status" value="1"/>
</dbReference>
<dbReference type="Pfam" id="PF00132">
    <property type="entry name" value="Hexapep"/>
    <property type="match status" value="1"/>
</dbReference>
<sequence length="226" mass="25867">MVLFYILKYIYFDCFTKLKNVISLSVIQNKYKGSKFYPGCNIRKSEFFENTVVFNNVTLYDSIVKSHTYIQKDTTVINCEIGKFCSIAKGVSIGPGIHYIDGVTTHPSLYIKDTPLLKVFSNRNLYESSKRTIIGNDVWIGERAIILDGVSIGDGAIIAAGSVVTKSVEPYQIVGGVPAKLIRYRYSEQIIDLLLRDKWWDKGSDWIEENWESFYSIDTYFKDEKI</sequence>
<dbReference type="PANTHER" id="PTHR43300:SF11">
    <property type="entry name" value="ACETYLTRANSFERASE RV3034C-RELATED"/>
    <property type="match status" value="1"/>
</dbReference>
<keyword evidence="2 5" id="KW-0808">Transferase</keyword>
<dbReference type="EMBL" id="ACHB01000071">
    <property type="protein sequence ID" value="EEI91186.1"/>
    <property type="molecule type" value="Genomic_DNA"/>
</dbReference>
<evidence type="ECO:0000313" key="5">
    <source>
        <dbReference type="EMBL" id="EEI91186.1"/>
    </source>
</evidence>
<comment type="caution">
    <text evidence="5">The sequence shown here is derived from an EMBL/GenBank/DDBJ whole genome shotgun (WGS) entry which is preliminary data.</text>
</comment>
<dbReference type="RefSeq" id="WP_003009016.1">
    <property type="nucleotide sequence ID" value="NZ_GG668632.1"/>
</dbReference>
<dbReference type="InterPro" id="IPR011004">
    <property type="entry name" value="Trimer_LpxA-like_sf"/>
</dbReference>
<dbReference type="InterPro" id="IPR050179">
    <property type="entry name" value="Trans_hexapeptide_repeat"/>
</dbReference>
<gene>
    <name evidence="5" type="primary">maa</name>
    <name evidence="5" type="ORF">HMPREF0765_3212</name>
</gene>
<evidence type="ECO:0000313" key="6">
    <source>
        <dbReference type="Proteomes" id="UP000006241"/>
    </source>
</evidence>
<dbReference type="Gene3D" id="2.160.10.10">
    <property type="entry name" value="Hexapeptide repeat proteins"/>
    <property type="match status" value="1"/>
</dbReference>
<dbReference type="PROSITE" id="PS00101">
    <property type="entry name" value="HEXAPEP_TRANSFERASES"/>
    <property type="match status" value="1"/>
</dbReference>
<dbReference type="HOGENOM" id="CLU_051638_5_0_10"/>
<comment type="similarity">
    <text evidence="1">Belongs to the transferase hexapeptide repeat family.</text>
</comment>
<protein>
    <submittedName>
        <fullName evidence="5">Bacterial transferase hexapeptide repeat protein</fullName>
    </submittedName>
</protein>
<evidence type="ECO:0000256" key="4">
    <source>
        <dbReference type="ARBA" id="ARBA00023315"/>
    </source>
</evidence>
<evidence type="ECO:0000256" key="3">
    <source>
        <dbReference type="ARBA" id="ARBA00022737"/>
    </source>
</evidence>
<dbReference type="AlphaFoldDB" id="C2G0V6"/>
<name>C2G0V6_SPHSI</name>
<keyword evidence="3" id="KW-0677">Repeat</keyword>
<proteinExistence type="inferred from homology"/>
<keyword evidence="4" id="KW-0012">Acyltransferase</keyword>